<accession>A0A1I7X8W0</accession>
<dbReference type="AlphaFoldDB" id="A0A1I7X8W0"/>
<evidence type="ECO:0000313" key="4">
    <source>
        <dbReference type="WBParaSite" id="Hba_13931"/>
    </source>
</evidence>
<keyword evidence="3" id="KW-1185">Reference proteome</keyword>
<dbReference type="Proteomes" id="UP000095283">
    <property type="component" value="Unplaced"/>
</dbReference>
<feature type="chain" id="PRO_5012113832" evidence="2">
    <location>
        <begin position="16"/>
        <end position="180"/>
    </location>
</feature>
<evidence type="ECO:0000313" key="3">
    <source>
        <dbReference type="Proteomes" id="UP000095283"/>
    </source>
</evidence>
<dbReference type="GO" id="GO:0006886">
    <property type="term" value="P:intracellular protein transport"/>
    <property type="evidence" value="ECO:0007669"/>
    <property type="project" value="InterPro"/>
</dbReference>
<feature type="signal peptide" evidence="2">
    <location>
        <begin position="1"/>
        <end position="15"/>
    </location>
</feature>
<dbReference type="PANTHER" id="PTHR12702:SF0">
    <property type="entry name" value="EXOCYST COMPLEX COMPONENT 6"/>
    <property type="match status" value="1"/>
</dbReference>
<keyword evidence="1" id="KW-0472">Membrane</keyword>
<sequence length="180" mass="20783">MMFTFFRQLLELVMSTDWTTYLAEYGQENGKYVRVKAATSAILLEKMIEFEKKSAGFFAINKGDRKKLLDTILRQLRILSSQSFSTKKIDFQNSLSEDKLAYNMHLWCYMEIFLKGLCVYLWLVLISITVPLGNTFPNFLGNAVRYFVFKFIRLFAAYKGLAKVSNHPPEGTSLANRKAV</sequence>
<evidence type="ECO:0000256" key="1">
    <source>
        <dbReference type="SAM" id="Phobius"/>
    </source>
</evidence>
<proteinExistence type="predicted"/>
<keyword evidence="1" id="KW-0812">Transmembrane</keyword>
<dbReference type="WBParaSite" id="Hba_13931">
    <property type="protein sequence ID" value="Hba_13931"/>
    <property type="gene ID" value="Hba_13931"/>
</dbReference>
<protein>
    <submittedName>
        <fullName evidence="4">Transmembrane protein</fullName>
    </submittedName>
</protein>
<dbReference type="GO" id="GO:0090522">
    <property type="term" value="P:vesicle tethering involved in exocytosis"/>
    <property type="evidence" value="ECO:0007669"/>
    <property type="project" value="InterPro"/>
</dbReference>
<keyword evidence="1" id="KW-1133">Transmembrane helix</keyword>
<feature type="transmembrane region" description="Helical" evidence="1">
    <location>
        <begin position="112"/>
        <end position="133"/>
    </location>
</feature>
<dbReference type="GO" id="GO:0016020">
    <property type="term" value="C:membrane"/>
    <property type="evidence" value="ECO:0007669"/>
    <property type="project" value="TreeGrafter"/>
</dbReference>
<dbReference type="PANTHER" id="PTHR12702">
    <property type="entry name" value="SEC15"/>
    <property type="match status" value="1"/>
</dbReference>
<keyword evidence="2" id="KW-0732">Signal</keyword>
<dbReference type="GO" id="GO:0006893">
    <property type="term" value="P:Golgi to plasma membrane transport"/>
    <property type="evidence" value="ECO:0007669"/>
    <property type="project" value="TreeGrafter"/>
</dbReference>
<reference evidence="4" key="1">
    <citation type="submission" date="2016-11" db="UniProtKB">
        <authorList>
            <consortium name="WormBaseParasite"/>
        </authorList>
    </citation>
    <scope>IDENTIFICATION</scope>
</reference>
<dbReference type="GO" id="GO:0000145">
    <property type="term" value="C:exocyst"/>
    <property type="evidence" value="ECO:0007669"/>
    <property type="project" value="TreeGrafter"/>
</dbReference>
<dbReference type="InterPro" id="IPR007225">
    <property type="entry name" value="EXOC6/Sec15"/>
</dbReference>
<organism evidence="3 4">
    <name type="scientific">Heterorhabditis bacteriophora</name>
    <name type="common">Entomopathogenic nematode worm</name>
    <dbReference type="NCBI Taxonomy" id="37862"/>
    <lineage>
        <taxon>Eukaryota</taxon>
        <taxon>Metazoa</taxon>
        <taxon>Ecdysozoa</taxon>
        <taxon>Nematoda</taxon>
        <taxon>Chromadorea</taxon>
        <taxon>Rhabditida</taxon>
        <taxon>Rhabditina</taxon>
        <taxon>Rhabditomorpha</taxon>
        <taxon>Strongyloidea</taxon>
        <taxon>Heterorhabditidae</taxon>
        <taxon>Heterorhabditis</taxon>
    </lineage>
</organism>
<name>A0A1I7X8W0_HETBA</name>
<evidence type="ECO:0000256" key="2">
    <source>
        <dbReference type="SAM" id="SignalP"/>
    </source>
</evidence>